<keyword evidence="6" id="KW-0175">Coiled coil</keyword>
<reference evidence="11" key="1">
    <citation type="submission" date="2015-08" db="EMBL/GenBank/DDBJ databases">
        <authorList>
            <person name="Babu N.S."/>
            <person name="Beckwith C.J."/>
            <person name="Beseler K.G."/>
            <person name="Brison A."/>
            <person name="Carone J.V."/>
            <person name="Caskin T.P."/>
            <person name="Diamond M."/>
            <person name="Durham M.E."/>
            <person name="Foxe J.M."/>
            <person name="Go M."/>
            <person name="Henderson B.A."/>
            <person name="Jones I.B."/>
            <person name="McGettigan J.A."/>
            <person name="Micheletti S.J."/>
            <person name="Nasrallah M.E."/>
            <person name="Ortiz D."/>
            <person name="Piller C.R."/>
            <person name="Privatt S.R."/>
            <person name="Schneider S.L."/>
            <person name="Sharp S."/>
            <person name="Smith T.C."/>
            <person name="Stanton J.D."/>
            <person name="Ullery H.E."/>
            <person name="Wilson R.J."/>
            <person name="Serrano M.G."/>
            <person name="Buck G."/>
            <person name="Lee V."/>
            <person name="Wang Y."/>
            <person name="Carvalho R."/>
            <person name="Voegtly L."/>
            <person name="Shi R."/>
            <person name="Duckworth R."/>
            <person name="Johnson A."/>
            <person name="Loviza R."/>
            <person name="Walstead R."/>
            <person name="Shah Z."/>
            <person name="Kiflezghi M."/>
            <person name="Wade K."/>
            <person name="Ball S.L."/>
            <person name="Bradley K.W."/>
            <person name="Asai D.J."/>
            <person name="Bowman C.A."/>
            <person name="Russell D.A."/>
            <person name="Pope W.H."/>
            <person name="Jacobs-Sera D."/>
            <person name="Hendrix R.W."/>
            <person name="Hatfull G.F."/>
        </authorList>
    </citation>
    <scope>NUCLEOTIDE SEQUENCE</scope>
</reference>
<gene>
    <name evidence="11" type="ORF">g.87542</name>
</gene>
<dbReference type="CDD" id="cd00086">
    <property type="entry name" value="homeodomain"/>
    <property type="match status" value="1"/>
</dbReference>
<feature type="compositionally biased region" description="Polar residues" evidence="7">
    <location>
        <begin position="1365"/>
        <end position="1375"/>
    </location>
</feature>
<feature type="domain" description="Homeobox" evidence="8">
    <location>
        <begin position="61"/>
        <end position="121"/>
    </location>
</feature>
<dbReference type="GO" id="GO:0006357">
    <property type="term" value="P:regulation of transcription by RNA polymerase II"/>
    <property type="evidence" value="ECO:0007669"/>
    <property type="project" value="InterPro"/>
</dbReference>
<dbReference type="GO" id="GO:0003677">
    <property type="term" value="F:DNA binding"/>
    <property type="evidence" value="ECO:0007669"/>
    <property type="project" value="UniProtKB-UniRule"/>
</dbReference>
<feature type="region of interest" description="Disordered" evidence="7">
    <location>
        <begin position="594"/>
        <end position="628"/>
    </location>
</feature>
<feature type="compositionally biased region" description="Acidic residues" evidence="7">
    <location>
        <begin position="783"/>
        <end position="802"/>
    </location>
</feature>
<dbReference type="SUPFAM" id="SSF46689">
    <property type="entry name" value="Homeodomain-like"/>
    <property type="match status" value="1"/>
</dbReference>
<feature type="compositionally biased region" description="Low complexity" evidence="7">
    <location>
        <begin position="37"/>
        <end position="46"/>
    </location>
</feature>
<feature type="compositionally biased region" description="Pro residues" evidence="7">
    <location>
        <begin position="7"/>
        <end position="17"/>
    </location>
</feature>
<feature type="compositionally biased region" description="Low complexity" evidence="7">
    <location>
        <begin position="722"/>
        <end position="746"/>
    </location>
</feature>
<dbReference type="PROSITE" id="PS50071">
    <property type="entry name" value="HOMEOBOX_2"/>
    <property type="match status" value="1"/>
</dbReference>
<feature type="region of interest" description="Disordered" evidence="7">
    <location>
        <begin position="215"/>
        <end position="270"/>
    </location>
</feature>
<feature type="domain" description="HTH HARE-type" evidence="10">
    <location>
        <begin position="641"/>
        <end position="709"/>
    </location>
</feature>
<dbReference type="InterPro" id="IPR018501">
    <property type="entry name" value="DDT_dom"/>
</dbReference>
<keyword evidence="2" id="KW-0804">Transcription</keyword>
<feature type="compositionally biased region" description="Gly residues" evidence="7">
    <location>
        <begin position="1337"/>
        <end position="1352"/>
    </location>
</feature>
<protein>
    <recommendedName>
        <fullName evidence="12">Homeobox domain-containing protein</fullName>
    </recommendedName>
</protein>
<evidence type="ECO:0000256" key="5">
    <source>
        <dbReference type="RuleBase" id="RU000682"/>
    </source>
</evidence>
<dbReference type="Pfam" id="PF02791">
    <property type="entry name" value="DDT"/>
    <property type="match status" value="1"/>
</dbReference>
<dbReference type="InterPro" id="IPR044977">
    <property type="entry name" value="RLT1-3"/>
</dbReference>
<feature type="compositionally biased region" description="Acidic residues" evidence="7">
    <location>
        <begin position="1587"/>
        <end position="1607"/>
    </location>
</feature>
<dbReference type="PROSITE" id="PS50827">
    <property type="entry name" value="DDT"/>
    <property type="match status" value="1"/>
</dbReference>
<name>A0A1D1ZYU9_AUXPR</name>
<dbReference type="Gene3D" id="1.10.10.60">
    <property type="entry name" value="Homeodomain-like"/>
    <property type="match status" value="1"/>
</dbReference>
<accession>A0A1D1ZYU9</accession>
<evidence type="ECO:0000256" key="1">
    <source>
        <dbReference type="ARBA" id="ARBA00004123"/>
    </source>
</evidence>
<feature type="compositionally biased region" description="Basic and acidic residues" evidence="7">
    <location>
        <begin position="1354"/>
        <end position="1363"/>
    </location>
</feature>
<feature type="compositionally biased region" description="Basic residues" evidence="7">
    <location>
        <begin position="1487"/>
        <end position="1497"/>
    </location>
</feature>
<feature type="compositionally biased region" description="Basic and acidic residues" evidence="7">
    <location>
        <begin position="982"/>
        <end position="991"/>
    </location>
</feature>
<dbReference type="InterPro" id="IPR001356">
    <property type="entry name" value="HD"/>
</dbReference>
<evidence type="ECO:0000256" key="4">
    <source>
        <dbReference type="PROSITE-ProRule" id="PRU00108"/>
    </source>
</evidence>
<feature type="region of interest" description="Disordered" evidence="7">
    <location>
        <begin position="1"/>
        <end position="76"/>
    </location>
</feature>
<feature type="compositionally biased region" description="Low complexity" evidence="7">
    <location>
        <begin position="1004"/>
        <end position="1018"/>
    </location>
</feature>
<dbReference type="Pfam" id="PF15612">
    <property type="entry name" value="WHIM1"/>
    <property type="match status" value="1"/>
</dbReference>
<dbReference type="PROSITE" id="PS51913">
    <property type="entry name" value="HTH_HARE"/>
    <property type="match status" value="1"/>
</dbReference>
<evidence type="ECO:0000256" key="7">
    <source>
        <dbReference type="SAM" id="MobiDB-lite"/>
    </source>
</evidence>
<feature type="DNA-binding region" description="Homeobox" evidence="4">
    <location>
        <begin position="63"/>
        <end position="122"/>
    </location>
</feature>
<evidence type="ECO:0000259" key="9">
    <source>
        <dbReference type="PROSITE" id="PS50827"/>
    </source>
</evidence>
<feature type="compositionally biased region" description="Basic and acidic residues" evidence="7">
    <location>
        <begin position="1536"/>
        <end position="1554"/>
    </location>
</feature>
<feature type="region of interest" description="Disordered" evidence="7">
    <location>
        <begin position="941"/>
        <end position="1063"/>
    </location>
</feature>
<dbReference type="Pfam" id="PF05066">
    <property type="entry name" value="HARE-HTH"/>
    <property type="match status" value="1"/>
</dbReference>
<keyword evidence="3 4" id="KW-0539">Nucleus</keyword>
<evidence type="ECO:0008006" key="12">
    <source>
        <dbReference type="Google" id="ProtNLM"/>
    </source>
</evidence>
<evidence type="ECO:0000259" key="8">
    <source>
        <dbReference type="PROSITE" id="PS50071"/>
    </source>
</evidence>
<dbReference type="InterPro" id="IPR028942">
    <property type="entry name" value="WHIM1_dom"/>
</dbReference>
<dbReference type="InterPro" id="IPR009057">
    <property type="entry name" value="Homeodomain-like_sf"/>
</dbReference>
<feature type="domain" description="DDT" evidence="9">
    <location>
        <begin position="480"/>
        <end position="540"/>
    </location>
</feature>
<dbReference type="EMBL" id="GDKF01006513">
    <property type="protein sequence ID" value="JAT72109.1"/>
    <property type="molecule type" value="Transcribed_RNA"/>
</dbReference>
<dbReference type="SMART" id="SM00571">
    <property type="entry name" value="DDT"/>
    <property type="match status" value="1"/>
</dbReference>
<feature type="region of interest" description="Disordered" evidence="7">
    <location>
        <begin position="134"/>
        <end position="160"/>
    </location>
</feature>
<dbReference type="GO" id="GO:0005634">
    <property type="term" value="C:nucleus"/>
    <property type="evidence" value="ECO:0007669"/>
    <property type="project" value="UniProtKB-SubCell"/>
</dbReference>
<feature type="region of interest" description="Disordered" evidence="7">
    <location>
        <begin position="722"/>
        <end position="811"/>
    </location>
</feature>
<dbReference type="PANTHER" id="PTHR36968">
    <property type="entry name" value="HOMEOBOX-DDT DOMAIN PROTEIN RLT2"/>
    <property type="match status" value="1"/>
</dbReference>
<keyword evidence="4 5" id="KW-0371">Homeobox</keyword>
<feature type="region of interest" description="Disordered" evidence="7">
    <location>
        <begin position="1337"/>
        <end position="1375"/>
    </location>
</feature>
<feature type="compositionally biased region" description="Low complexity" evidence="7">
    <location>
        <begin position="967"/>
        <end position="981"/>
    </location>
</feature>
<feature type="compositionally biased region" description="Low complexity" evidence="7">
    <location>
        <begin position="224"/>
        <end position="233"/>
    </location>
</feature>
<dbReference type="InterPro" id="IPR007759">
    <property type="entry name" value="Asxl_HARE-HTH"/>
</dbReference>
<evidence type="ECO:0000256" key="6">
    <source>
        <dbReference type="SAM" id="Coils"/>
    </source>
</evidence>
<dbReference type="Pfam" id="PF15613">
    <property type="entry name" value="WSD"/>
    <property type="match status" value="1"/>
</dbReference>
<evidence type="ECO:0000259" key="10">
    <source>
        <dbReference type="PROSITE" id="PS51913"/>
    </source>
</evidence>
<proteinExistence type="predicted"/>
<evidence type="ECO:0000256" key="3">
    <source>
        <dbReference type="ARBA" id="ARBA00023242"/>
    </source>
</evidence>
<comment type="subcellular location">
    <subcellularLocation>
        <location evidence="1 4 5">Nucleus</location>
    </subcellularLocation>
</comment>
<organism evidence="11">
    <name type="scientific">Auxenochlorella protothecoides</name>
    <name type="common">Green microalga</name>
    <name type="synonym">Chlorella protothecoides</name>
    <dbReference type="NCBI Taxonomy" id="3075"/>
    <lineage>
        <taxon>Eukaryota</taxon>
        <taxon>Viridiplantae</taxon>
        <taxon>Chlorophyta</taxon>
        <taxon>core chlorophytes</taxon>
        <taxon>Trebouxiophyceae</taxon>
        <taxon>Chlorellales</taxon>
        <taxon>Chlorellaceae</taxon>
        <taxon>Auxenochlorella</taxon>
    </lineage>
</organism>
<dbReference type="SMART" id="SM00389">
    <property type="entry name" value="HOX"/>
    <property type="match status" value="1"/>
</dbReference>
<sequence>MEDPAASPAPPAPPAQPPLEAITPAGEQQPAPPPAGPDTATPSAGPSAAEPQSGGGTYYTSSGQRARPQKTPFQKETLEAAFEMNRHPTEEMRRVLAERIDLTEQQVGTWFQHRRQRKRKEQVQQAVAQAVLPGAPAYMAGKPGDGGPEEDGKGAEDPAAVQELAALLELAAAHLPVPFRPDGPPLALEFDAPPAAAPIGAAGFADAATQAAVAGLLGKRPRPDGAADPDPAAGGAGPPPKKPSAARPGGGGSGAKPARPAAFAPGDLDRLRAEDEARAALLAERARLQDERLEASIRREQERLARERERVDGRVARERERELQRLELERRRHAEKSQKEQKKEEERRAREAARLKLLQEKEEKRLAALADKERRAEERRRALEERRKEKDQLKALQQQEKAVLRLRVRDFGTGPRDDADLEWEDLIAEYRTTHGLPEDDFFPSEGDPAPEGLPPLPQRPQWPPADVALIPAFPPELGGTEAGPGLLEAWSFLTSFSGELGLEPAPLDSLLAALARGSRSPALAAVHCGLLRTLQADAEEAWAAGPASTYGGLESSAAAARLLEEAWAWGFDPDAWRAHLGAATWPEVARQLATAAGLGRPRPRPRREEKPKMGREGEDVADDGAAGGGLRLKLPPRLGLGTVKAAAWAVLAEVGAAGLKVDEIARRIQRRGLRDLRSSRTPEASVAGALGRDVLFARVDLGTYALAAIVAYEAKLAAAGGKEGAAPPGVAVEPGDAAAPAGAEDGASLEGLSSPRAGRVEVVQSEAGEAGEGAEGAQPGGEDAVEPAAAEEEEYSDDDEDGQDKTEEGSGAGWVEALQRCDYDALSWEHRVDMLRSLCLLAMQTPCIRDTMERRQEEQQRLKRQVWEDAKVEKRRRQVEAAARARAAAEEAARAVERYRLAGGGGAASTAASTAGEAAGDEAAGVEAAGVEAGDVVSLKPESGTDQATAPVPGEMAGPPQEEPHAGAEAADAYAGQAVEAKAGEPTRQEQSDGPAPMEIDGTAPEAASAARVEASPVKAEDGAGGNAPAPQQRLPEGASPPAAGAREDPASDQDPGAVAERERVAAAIAAAERAATERETEDREAARARQAARAEQVLRDMERCAVRLEPLGADRRFNHYWRLVLPGSADHGTSIASPDPGAGRIFFESGEDGALSIVRDAASLDALVGALERRGAREAGLYASLLRHRDALAAAMPARPLALPPADDDLPAEERARLAAEHTAALQACGITRAGRARTGAGWSPFAAGDSEEATKLKADLLRIKDALAPEALAPGFDAGAWAARLLAPGTPEDLRAALGALEAALLPSALSPLFPRAPAELLGGAWLPVGAGSAGAGGDGGDGAAGGEAEGAGDKEHDAPRGRSTTPAGSQPQLAWLPATHASLALRVLSLDAALVPRPGEAPARQSLEGYCRALRPAVVDGKQGRVVAGQPLGIGGRVRPVSFPPLPHKLLYGPRREFAFPLAQFQRDVVNNSDASIAVARPKGVGRGRGRGRGRGSALAAAEGRRPGVSRATPRIVGSSKKERRAMLTQKSELAKEFENSGSDSERHYGTDFDEDQEEFNAGGSAVPSAGGDLPSGAPSALPSEDEAISDEGSGDEEGSDQDA</sequence>
<dbReference type="InterPro" id="IPR028941">
    <property type="entry name" value="WHIM2_dom"/>
</dbReference>
<evidence type="ECO:0000256" key="2">
    <source>
        <dbReference type="ARBA" id="ARBA00023163"/>
    </source>
</evidence>
<feature type="compositionally biased region" description="Basic and acidic residues" evidence="7">
    <location>
        <begin position="366"/>
        <end position="393"/>
    </location>
</feature>
<feature type="coiled-coil region" evidence="6">
    <location>
        <begin position="872"/>
        <end position="902"/>
    </location>
</feature>
<dbReference type="PANTHER" id="PTHR36968:SF5">
    <property type="entry name" value="HOMEOBOX-DDT DOMAIN PROTEIN RLT2"/>
    <property type="match status" value="1"/>
</dbReference>
<feature type="compositionally biased region" description="Basic and acidic residues" evidence="7">
    <location>
        <begin position="606"/>
        <end position="618"/>
    </location>
</feature>
<feature type="region of interest" description="Disordered" evidence="7">
    <location>
        <begin position="366"/>
        <end position="395"/>
    </location>
</feature>
<dbReference type="Pfam" id="PF00046">
    <property type="entry name" value="Homeodomain"/>
    <property type="match status" value="1"/>
</dbReference>
<feature type="region of interest" description="Disordered" evidence="7">
    <location>
        <begin position="1484"/>
        <end position="1607"/>
    </location>
</feature>
<keyword evidence="4 5" id="KW-0238">DNA-binding</keyword>
<feature type="region of interest" description="Disordered" evidence="7">
    <location>
        <begin position="289"/>
        <end position="351"/>
    </location>
</feature>
<evidence type="ECO:0000313" key="11">
    <source>
        <dbReference type="EMBL" id="JAT72109.1"/>
    </source>
</evidence>